<evidence type="ECO:0000259" key="11">
    <source>
        <dbReference type="Pfam" id="PF04998"/>
    </source>
</evidence>
<keyword evidence="6" id="KW-0479">Metal-binding</keyword>
<keyword evidence="5" id="KW-0548">Nucleotidyltransferase</keyword>
<keyword evidence="13" id="KW-1185">Reference proteome</keyword>
<dbReference type="GO" id="GO:0005665">
    <property type="term" value="C:RNA polymerase II, core complex"/>
    <property type="evidence" value="ECO:0007669"/>
    <property type="project" value="TreeGrafter"/>
</dbReference>
<keyword evidence="3" id="KW-0240">DNA-directed RNA polymerase</keyword>
<gene>
    <name evidence="12" type="ORF">SVUK_LOCUS7452</name>
</gene>
<keyword evidence="8" id="KW-0460">Magnesium</keyword>
<comment type="subcellular location">
    <subcellularLocation>
        <location evidence="1">Nucleus</location>
    </subcellularLocation>
</comment>
<protein>
    <recommendedName>
        <fullName evidence="2">DNA-directed RNA polymerase</fullName>
        <ecNumber evidence="2">2.7.7.6</ecNumber>
    </recommendedName>
</protein>
<dbReference type="EMBL" id="UYYB01025449">
    <property type="protein sequence ID" value="VDM72454.1"/>
    <property type="molecule type" value="Genomic_DNA"/>
</dbReference>
<dbReference type="PANTHER" id="PTHR19376:SF37">
    <property type="entry name" value="DNA-DIRECTED RNA POLYMERASE II SUBUNIT RPB1"/>
    <property type="match status" value="1"/>
</dbReference>
<dbReference type="InterPro" id="IPR045867">
    <property type="entry name" value="DNA-dir_RpoC_beta_prime"/>
</dbReference>
<dbReference type="EC" id="2.7.7.6" evidence="2"/>
<evidence type="ECO:0000256" key="7">
    <source>
        <dbReference type="ARBA" id="ARBA00022833"/>
    </source>
</evidence>
<evidence type="ECO:0000256" key="4">
    <source>
        <dbReference type="ARBA" id="ARBA00022679"/>
    </source>
</evidence>
<evidence type="ECO:0000256" key="1">
    <source>
        <dbReference type="ARBA" id="ARBA00004123"/>
    </source>
</evidence>
<organism evidence="12 13">
    <name type="scientific">Strongylus vulgaris</name>
    <name type="common">Blood worm</name>
    <dbReference type="NCBI Taxonomy" id="40348"/>
    <lineage>
        <taxon>Eukaryota</taxon>
        <taxon>Metazoa</taxon>
        <taxon>Ecdysozoa</taxon>
        <taxon>Nematoda</taxon>
        <taxon>Chromadorea</taxon>
        <taxon>Rhabditida</taxon>
        <taxon>Rhabditina</taxon>
        <taxon>Rhabditomorpha</taxon>
        <taxon>Strongyloidea</taxon>
        <taxon>Strongylidae</taxon>
        <taxon>Strongylus</taxon>
    </lineage>
</organism>
<keyword evidence="7" id="KW-0862">Zinc</keyword>
<keyword evidence="9" id="KW-0804">Transcription</keyword>
<feature type="domain" description="RNA polymerase Rpb1" evidence="11">
    <location>
        <begin position="36"/>
        <end position="179"/>
    </location>
</feature>
<evidence type="ECO:0000256" key="5">
    <source>
        <dbReference type="ARBA" id="ARBA00022695"/>
    </source>
</evidence>
<evidence type="ECO:0000313" key="12">
    <source>
        <dbReference type="EMBL" id="VDM72454.1"/>
    </source>
</evidence>
<dbReference type="GO" id="GO:0003899">
    <property type="term" value="F:DNA-directed RNA polymerase activity"/>
    <property type="evidence" value="ECO:0007669"/>
    <property type="project" value="UniProtKB-EC"/>
</dbReference>
<dbReference type="GO" id="GO:0046872">
    <property type="term" value="F:metal ion binding"/>
    <property type="evidence" value="ECO:0007669"/>
    <property type="project" value="UniProtKB-KW"/>
</dbReference>
<dbReference type="PANTHER" id="PTHR19376">
    <property type="entry name" value="DNA-DIRECTED RNA POLYMERASE"/>
    <property type="match status" value="1"/>
</dbReference>
<keyword evidence="4" id="KW-0808">Transferase</keyword>
<evidence type="ECO:0000256" key="2">
    <source>
        <dbReference type="ARBA" id="ARBA00012418"/>
    </source>
</evidence>
<reference evidence="12 13" key="1">
    <citation type="submission" date="2018-11" db="EMBL/GenBank/DDBJ databases">
        <authorList>
            <consortium name="Pathogen Informatics"/>
        </authorList>
    </citation>
    <scope>NUCLEOTIDE SEQUENCE [LARGE SCALE GENOMIC DNA]</scope>
</reference>
<evidence type="ECO:0000256" key="3">
    <source>
        <dbReference type="ARBA" id="ARBA00022478"/>
    </source>
</evidence>
<name>A0A3P7J3L1_STRVU</name>
<keyword evidence="10" id="KW-0539">Nucleus</keyword>
<dbReference type="Pfam" id="PF04998">
    <property type="entry name" value="RNA_pol_Rpb1_5"/>
    <property type="match status" value="1"/>
</dbReference>
<dbReference type="GO" id="GO:0003677">
    <property type="term" value="F:DNA binding"/>
    <property type="evidence" value="ECO:0007669"/>
    <property type="project" value="InterPro"/>
</dbReference>
<evidence type="ECO:0000256" key="10">
    <source>
        <dbReference type="ARBA" id="ARBA00023242"/>
    </source>
</evidence>
<feature type="non-terminal residue" evidence="12">
    <location>
        <position position="241"/>
    </location>
</feature>
<dbReference type="FunFam" id="1.10.150.390:FF:000001">
    <property type="entry name" value="DNA-directed RNA polymerase subunit"/>
    <property type="match status" value="1"/>
</dbReference>
<dbReference type="OrthoDB" id="270392at2759"/>
<dbReference type="SUPFAM" id="SSF64484">
    <property type="entry name" value="beta and beta-prime subunits of DNA dependent RNA-polymerase"/>
    <property type="match status" value="1"/>
</dbReference>
<dbReference type="GO" id="GO:0006351">
    <property type="term" value="P:DNA-templated transcription"/>
    <property type="evidence" value="ECO:0007669"/>
    <property type="project" value="InterPro"/>
</dbReference>
<dbReference type="Proteomes" id="UP000270094">
    <property type="component" value="Unassembled WGS sequence"/>
</dbReference>
<dbReference type="Gene3D" id="1.10.150.390">
    <property type="match status" value="1"/>
</dbReference>
<evidence type="ECO:0000256" key="8">
    <source>
        <dbReference type="ARBA" id="ARBA00022842"/>
    </source>
</evidence>
<evidence type="ECO:0000313" key="13">
    <source>
        <dbReference type="Proteomes" id="UP000270094"/>
    </source>
</evidence>
<dbReference type="AlphaFoldDB" id="A0A3P7J3L1"/>
<sequence length="241" mass="26623">MEDDVFLRCIESNMLSDLTLQGIGAISKVYMHKPTTDDKKRVVITPEGGFKAISEWLLETDGTALLRVLSEQHIDPVRTTSNDICEIFEVLPLILHLLSFLSFEPVLGIEAVRKAIEREMNNVISFDGSYVNYRHLALLCDVMTAKGMACLHTVTLFLIVDAVSGHLMAITRHGINRQEVGALMRCSFEETVDILMEAAVHAEVDPVKGVSENIMLGQLAKAGTGAFDLVLDAEKCKYGIE</sequence>
<proteinExistence type="predicted"/>
<evidence type="ECO:0000256" key="9">
    <source>
        <dbReference type="ARBA" id="ARBA00023163"/>
    </source>
</evidence>
<accession>A0A3P7J3L1</accession>
<evidence type="ECO:0000256" key="6">
    <source>
        <dbReference type="ARBA" id="ARBA00022723"/>
    </source>
</evidence>
<dbReference type="InterPro" id="IPR007081">
    <property type="entry name" value="RNA_pol_Rpb1_5"/>
</dbReference>